<comment type="similarity">
    <text evidence="1">Belongs to the sulfatase family.</text>
</comment>
<evidence type="ECO:0000256" key="3">
    <source>
        <dbReference type="ARBA" id="ARBA00022801"/>
    </source>
</evidence>
<keyword evidence="3" id="KW-0378">Hydrolase</keyword>
<reference evidence="7 8" key="1">
    <citation type="submission" date="2018-08" db="EMBL/GenBank/DDBJ databases">
        <title>Genomic Encyclopedia of Archaeal and Bacterial Type Strains, Phase II (KMG-II): from individual species to whole genera.</title>
        <authorList>
            <person name="Goeker M."/>
        </authorList>
    </citation>
    <scope>NUCLEOTIDE SEQUENCE [LARGE SCALE GENOMIC DNA]</scope>
    <source>
        <strain evidence="7 8">DSM 582</strain>
    </source>
</reference>
<dbReference type="RefSeq" id="WP_052095860.1">
    <property type="nucleotide sequence ID" value="NZ_CP035286.1"/>
</dbReference>
<feature type="domain" description="Sulfatase N-terminal" evidence="6">
    <location>
        <begin position="33"/>
        <end position="438"/>
    </location>
</feature>
<dbReference type="Gene3D" id="3.30.1120.10">
    <property type="match status" value="1"/>
</dbReference>
<evidence type="ECO:0000313" key="7">
    <source>
        <dbReference type="EMBL" id="REG54298.1"/>
    </source>
</evidence>
<evidence type="ECO:0000256" key="2">
    <source>
        <dbReference type="ARBA" id="ARBA00022723"/>
    </source>
</evidence>
<protein>
    <submittedName>
        <fullName evidence="7">Arylsulfatase</fullName>
    </submittedName>
</protein>
<dbReference type="AlphaFoldDB" id="A0AAQ0HJM8"/>
<dbReference type="InterPro" id="IPR050738">
    <property type="entry name" value="Sulfatase"/>
</dbReference>
<comment type="caution">
    <text evidence="7">The sequence shown here is derived from an EMBL/GenBank/DDBJ whole genome shotgun (WGS) entry which is preliminary data.</text>
</comment>
<dbReference type="EMBL" id="QUMX01000004">
    <property type="protein sequence ID" value="REG54298.1"/>
    <property type="molecule type" value="Genomic_DNA"/>
</dbReference>
<dbReference type="GO" id="GO:0004065">
    <property type="term" value="F:arylsulfatase activity"/>
    <property type="evidence" value="ECO:0007669"/>
    <property type="project" value="TreeGrafter"/>
</dbReference>
<dbReference type="InterPro" id="IPR017850">
    <property type="entry name" value="Alkaline_phosphatase_core_sf"/>
</dbReference>
<evidence type="ECO:0000256" key="5">
    <source>
        <dbReference type="SAM" id="SignalP"/>
    </source>
</evidence>
<proteinExistence type="inferred from homology"/>
<dbReference type="SUPFAM" id="SSF53649">
    <property type="entry name" value="Alkaline phosphatase-like"/>
    <property type="match status" value="1"/>
</dbReference>
<feature type="signal peptide" evidence="5">
    <location>
        <begin position="1"/>
        <end position="28"/>
    </location>
</feature>
<keyword evidence="4" id="KW-0106">Calcium</keyword>
<evidence type="ECO:0000259" key="6">
    <source>
        <dbReference type="Pfam" id="PF00884"/>
    </source>
</evidence>
<keyword evidence="8" id="KW-1185">Reference proteome</keyword>
<name>A0AAQ0HJM8_PARVE</name>
<sequence length="572" mass="63383">MTKPKRLTTLPRLALSVATLAIAHPALAQDARPNIVLIVVDDMGYSDMGAFGGEIPTPNLDALVGDGVQLTNFHVAPTCSPTRAMLMSGTDNHVAGLGSMAEEILDEQRGHPGYEGYLNERVVSFPEVLRDSGYHTYISGKWHLGGKEGQRPNARGFERSFAMMNGGAHHFDQTGMIEALPKANYTVDDQPIELGEDFTYSTDYFTAQLIEQIDSAADDAPFFGYLAYTAPHWPLQAPDASIALFKGKYDAGYDAIRDARLARMRELGLIGPDVQPNTAPDLWPHWNEFDAAQRATEARKMEVYAAMIHEVDQSVGRLVDHLKQKGEYDDTIFIFFSDNGAEGQLPENIMGGLNREWIDRAFDNSLENLGRQGSYFGYGPSWASVSQTPFRMVKGYTYEGGTRSPAFISYPGWKNGARLDQFVHVTDIAPTLLDLAGATPPAQRDGIALAPMTGHSLRPWLEGRAETARPQDEPVCTELFGRVSVWKDGWKMVHSNKPWGTGDFELFDIKADPAENRDLAADQPERLAGLKADWQDCQERFGIYWNEGLAPQMVYSNEAEYLFPRPHPAGAR</sequence>
<accession>A0AAQ0HJM8</accession>
<organism evidence="7 8">
    <name type="scientific">Paracoccus versutus</name>
    <name type="common">Thiobacillus versutus</name>
    <dbReference type="NCBI Taxonomy" id="34007"/>
    <lineage>
        <taxon>Bacteria</taxon>
        <taxon>Pseudomonadati</taxon>
        <taxon>Pseudomonadota</taxon>
        <taxon>Alphaproteobacteria</taxon>
        <taxon>Rhodobacterales</taxon>
        <taxon>Paracoccaceae</taxon>
        <taxon>Paracoccus</taxon>
    </lineage>
</organism>
<dbReference type="Gene3D" id="3.40.720.10">
    <property type="entry name" value="Alkaline Phosphatase, subunit A"/>
    <property type="match status" value="1"/>
</dbReference>
<dbReference type="InterPro" id="IPR000917">
    <property type="entry name" value="Sulfatase_N"/>
</dbReference>
<keyword evidence="2" id="KW-0479">Metal-binding</keyword>
<evidence type="ECO:0000256" key="4">
    <source>
        <dbReference type="ARBA" id="ARBA00022837"/>
    </source>
</evidence>
<feature type="chain" id="PRO_5042936496" evidence="5">
    <location>
        <begin position="29"/>
        <end position="572"/>
    </location>
</feature>
<keyword evidence="5" id="KW-0732">Signal</keyword>
<dbReference type="CDD" id="cd16025">
    <property type="entry name" value="PAS_like"/>
    <property type="match status" value="1"/>
</dbReference>
<dbReference type="PANTHER" id="PTHR42693:SF33">
    <property type="entry name" value="ARYLSULFATASE"/>
    <property type="match status" value="1"/>
</dbReference>
<dbReference type="Proteomes" id="UP000256794">
    <property type="component" value="Unassembled WGS sequence"/>
</dbReference>
<dbReference type="Pfam" id="PF00884">
    <property type="entry name" value="Sulfatase"/>
    <property type="match status" value="1"/>
</dbReference>
<dbReference type="PROSITE" id="PS00149">
    <property type="entry name" value="SULFATASE_2"/>
    <property type="match status" value="1"/>
</dbReference>
<dbReference type="GO" id="GO:0046872">
    <property type="term" value="F:metal ion binding"/>
    <property type="evidence" value="ECO:0007669"/>
    <property type="project" value="UniProtKB-KW"/>
</dbReference>
<evidence type="ECO:0000313" key="8">
    <source>
        <dbReference type="Proteomes" id="UP000256794"/>
    </source>
</evidence>
<dbReference type="InterPro" id="IPR024607">
    <property type="entry name" value="Sulfatase_CS"/>
</dbReference>
<gene>
    <name evidence="7" type="ORF">ATH84_100493</name>
</gene>
<dbReference type="PANTHER" id="PTHR42693">
    <property type="entry name" value="ARYLSULFATASE FAMILY MEMBER"/>
    <property type="match status" value="1"/>
</dbReference>
<evidence type="ECO:0000256" key="1">
    <source>
        <dbReference type="ARBA" id="ARBA00008779"/>
    </source>
</evidence>